<keyword evidence="1" id="KW-0547">Nucleotide-binding</keyword>
<dbReference type="InterPro" id="IPR010016">
    <property type="entry name" value="PxpB"/>
</dbReference>
<dbReference type="Gene3D" id="2.40.100.10">
    <property type="entry name" value="Cyclophilin-like"/>
    <property type="match status" value="1"/>
</dbReference>
<evidence type="ECO:0000313" key="6">
    <source>
        <dbReference type="Proteomes" id="UP000295560"/>
    </source>
</evidence>
<keyword evidence="3" id="KW-0067">ATP-binding</keyword>
<dbReference type="AlphaFoldDB" id="A0A4R1I0M0"/>
<dbReference type="GO" id="GO:0005524">
    <property type="term" value="F:ATP binding"/>
    <property type="evidence" value="ECO:0007669"/>
    <property type="project" value="UniProtKB-KW"/>
</dbReference>
<protein>
    <submittedName>
        <fullName evidence="5">KipI family sensor histidine kinase inhibitor</fullName>
    </submittedName>
</protein>
<name>A0A4R1I0M0_PSEEN</name>
<gene>
    <name evidence="5" type="ORF">EV378_2920</name>
</gene>
<accession>A0A4R1I0M0</accession>
<sequence>MAPIRPRVRACGRWALLLELDTADEVAATAAALRDAALPDVVELVPAARTVLVAVRPGGDLAAVRSAVSTVDPSSSGQTAGTLHTIPVVYDGEDLEFVASTAGVSVDEVVALHTGAEYTVDFCGFAPGFGYLSGLPEPLRQPRLESSRPAVPAGSVGLADVYSCVYPRRSPGGWRLLGRTDLVMFDATADPPARLSPGDRVRFEAR</sequence>
<dbReference type="RefSeq" id="WP_424511221.1">
    <property type="nucleotide sequence ID" value="NZ_SMFZ01000001.1"/>
</dbReference>
<dbReference type="SMART" id="SM00796">
    <property type="entry name" value="AHS1"/>
    <property type="match status" value="1"/>
</dbReference>
<dbReference type="GO" id="GO:0016787">
    <property type="term" value="F:hydrolase activity"/>
    <property type="evidence" value="ECO:0007669"/>
    <property type="project" value="UniProtKB-KW"/>
</dbReference>
<comment type="caution">
    <text evidence="5">The sequence shown here is derived from an EMBL/GenBank/DDBJ whole genome shotgun (WGS) entry which is preliminary data.</text>
</comment>
<dbReference type="Pfam" id="PF02682">
    <property type="entry name" value="CT_C_D"/>
    <property type="match status" value="1"/>
</dbReference>
<organism evidence="5 6">
    <name type="scientific">Pseudonocardia endophytica</name>
    <dbReference type="NCBI Taxonomy" id="401976"/>
    <lineage>
        <taxon>Bacteria</taxon>
        <taxon>Bacillati</taxon>
        <taxon>Actinomycetota</taxon>
        <taxon>Actinomycetes</taxon>
        <taxon>Pseudonocardiales</taxon>
        <taxon>Pseudonocardiaceae</taxon>
        <taxon>Pseudonocardia</taxon>
    </lineage>
</organism>
<dbReference type="Proteomes" id="UP000295560">
    <property type="component" value="Unassembled WGS sequence"/>
</dbReference>
<dbReference type="EMBL" id="SMFZ01000001">
    <property type="protein sequence ID" value="TCK27065.1"/>
    <property type="molecule type" value="Genomic_DNA"/>
</dbReference>
<reference evidence="5 6" key="1">
    <citation type="submission" date="2019-03" db="EMBL/GenBank/DDBJ databases">
        <title>Sequencing the genomes of 1000 actinobacteria strains.</title>
        <authorList>
            <person name="Klenk H.-P."/>
        </authorList>
    </citation>
    <scope>NUCLEOTIDE SEQUENCE [LARGE SCALE GENOMIC DNA]</scope>
    <source>
        <strain evidence="5 6">DSM 44969</strain>
    </source>
</reference>
<evidence type="ECO:0000259" key="4">
    <source>
        <dbReference type="SMART" id="SM00796"/>
    </source>
</evidence>
<keyword evidence="2" id="KW-0378">Hydrolase</keyword>
<dbReference type="SUPFAM" id="SSF160467">
    <property type="entry name" value="PH0987 N-terminal domain-like"/>
    <property type="match status" value="1"/>
</dbReference>
<dbReference type="SUPFAM" id="SSF50891">
    <property type="entry name" value="Cyclophilin-like"/>
    <property type="match status" value="1"/>
</dbReference>
<evidence type="ECO:0000256" key="2">
    <source>
        <dbReference type="ARBA" id="ARBA00022801"/>
    </source>
</evidence>
<keyword evidence="6" id="KW-1185">Reference proteome</keyword>
<evidence type="ECO:0000256" key="1">
    <source>
        <dbReference type="ARBA" id="ARBA00022741"/>
    </source>
</evidence>
<dbReference type="Gene3D" id="3.30.1360.40">
    <property type="match status" value="1"/>
</dbReference>
<dbReference type="PANTHER" id="PTHR34698">
    <property type="entry name" value="5-OXOPROLINASE SUBUNIT B"/>
    <property type="match status" value="1"/>
</dbReference>
<evidence type="ECO:0000313" key="5">
    <source>
        <dbReference type="EMBL" id="TCK27065.1"/>
    </source>
</evidence>
<dbReference type="InterPro" id="IPR003833">
    <property type="entry name" value="CT_C_D"/>
</dbReference>
<dbReference type="InterPro" id="IPR029000">
    <property type="entry name" value="Cyclophilin-like_dom_sf"/>
</dbReference>
<dbReference type="PANTHER" id="PTHR34698:SF2">
    <property type="entry name" value="5-OXOPROLINASE SUBUNIT B"/>
    <property type="match status" value="1"/>
</dbReference>
<feature type="domain" description="Carboxyltransferase" evidence="4">
    <location>
        <begin position="6"/>
        <end position="195"/>
    </location>
</feature>
<proteinExistence type="predicted"/>
<evidence type="ECO:0000256" key="3">
    <source>
        <dbReference type="ARBA" id="ARBA00022840"/>
    </source>
</evidence>